<comment type="caution">
    <text evidence="1">The sequence shown here is derived from an EMBL/GenBank/DDBJ whole genome shotgun (WGS) entry which is preliminary data.</text>
</comment>
<dbReference type="AlphaFoldDB" id="A0A644Y5M8"/>
<organism evidence="1">
    <name type="scientific">bioreactor metagenome</name>
    <dbReference type="NCBI Taxonomy" id="1076179"/>
    <lineage>
        <taxon>unclassified sequences</taxon>
        <taxon>metagenomes</taxon>
        <taxon>ecological metagenomes</taxon>
    </lineage>
</organism>
<accession>A0A644Y5M8</accession>
<dbReference type="EMBL" id="VSSQ01004071">
    <property type="protein sequence ID" value="MPM23609.1"/>
    <property type="molecule type" value="Genomic_DNA"/>
</dbReference>
<name>A0A644Y5M8_9ZZZZ</name>
<protein>
    <submittedName>
        <fullName evidence="1">Uncharacterized protein</fullName>
    </submittedName>
</protein>
<reference evidence="1" key="1">
    <citation type="submission" date="2019-08" db="EMBL/GenBank/DDBJ databases">
        <authorList>
            <person name="Kucharzyk K."/>
            <person name="Murdoch R.W."/>
            <person name="Higgins S."/>
            <person name="Loffler F."/>
        </authorList>
    </citation>
    <scope>NUCLEOTIDE SEQUENCE</scope>
</reference>
<gene>
    <name evidence="1" type="ORF">SDC9_70083</name>
</gene>
<evidence type="ECO:0000313" key="1">
    <source>
        <dbReference type="EMBL" id="MPM23609.1"/>
    </source>
</evidence>
<proteinExistence type="predicted"/>
<sequence>MIQRLGKAEANTEKIVTGFGEARPFREWADYAAKLSDDLGVIHNDILSKKDSNPLLWILWTGYTVPVF</sequence>